<dbReference type="Gene3D" id="2.60.40.1880">
    <property type="entry name" value="Invasion associated locus B (IalB) protein"/>
    <property type="match status" value="1"/>
</dbReference>
<reference evidence="3" key="2">
    <citation type="submission" date="2023-07" db="EMBL/GenBank/DDBJ databases">
        <authorList>
            <person name="Sun H."/>
        </authorList>
    </citation>
    <scope>NUCLEOTIDE SEQUENCE</scope>
    <source>
        <strain evidence="3">05753</strain>
    </source>
</reference>
<dbReference type="RefSeq" id="WP_302075414.1">
    <property type="nucleotide sequence ID" value="NZ_JAUKWQ010000001.1"/>
</dbReference>
<dbReference type="Proteomes" id="UP001169006">
    <property type="component" value="Unassembled WGS sequence"/>
</dbReference>
<feature type="chain" id="PRO_5045173139" evidence="2">
    <location>
        <begin position="25"/>
        <end position="215"/>
    </location>
</feature>
<proteinExistence type="predicted"/>
<gene>
    <name evidence="3" type="ORF">Q2T52_04240</name>
</gene>
<organism evidence="3 4">
    <name type="scientific">Rhizobium oryzicola</name>
    <dbReference type="NCBI Taxonomy" id="1232668"/>
    <lineage>
        <taxon>Bacteria</taxon>
        <taxon>Pseudomonadati</taxon>
        <taxon>Pseudomonadota</taxon>
        <taxon>Alphaproteobacteria</taxon>
        <taxon>Hyphomicrobiales</taxon>
        <taxon>Rhizobiaceae</taxon>
        <taxon>Rhizobium/Agrobacterium group</taxon>
        <taxon>Rhizobium</taxon>
    </lineage>
</organism>
<name>A0ABT8STD6_9HYPH</name>
<feature type="signal peptide" evidence="2">
    <location>
        <begin position="1"/>
        <end position="24"/>
    </location>
</feature>
<evidence type="ECO:0000256" key="2">
    <source>
        <dbReference type="SAM" id="SignalP"/>
    </source>
</evidence>
<feature type="region of interest" description="Disordered" evidence="1">
    <location>
        <begin position="24"/>
        <end position="76"/>
    </location>
</feature>
<keyword evidence="2" id="KW-0732">Signal</keyword>
<dbReference type="InterPro" id="IPR010642">
    <property type="entry name" value="Invasion_prot_B"/>
</dbReference>
<evidence type="ECO:0000313" key="3">
    <source>
        <dbReference type="EMBL" id="MDO1581298.1"/>
    </source>
</evidence>
<evidence type="ECO:0000313" key="4">
    <source>
        <dbReference type="Proteomes" id="UP001169006"/>
    </source>
</evidence>
<dbReference type="Pfam" id="PF06776">
    <property type="entry name" value="IalB"/>
    <property type="match status" value="1"/>
</dbReference>
<dbReference type="EMBL" id="JAUKWQ010000001">
    <property type="protein sequence ID" value="MDO1581298.1"/>
    <property type="molecule type" value="Genomic_DNA"/>
</dbReference>
<feature type="compositionally biased region" description="Pro residues" evidence="1">
    <location>
        <begin position="28"/>
        <end position="38"/>
    </location>
</feature>
<reference evidence="3" key="1">
    <citation type="journal article" date="2015" name="Int. J. Syst. Evol. Microbiol.">
        <title>Rhizobium oryzicola sp. nov., potential plant-growth-promoting endophytic bacteria isolated from rice roots.</title>
        <authorList>
            <person name="Zhang X.X."/>
            <person name="Gao J.S."/>
            <person name="Cao Y.H."/>
            <person name="Sheirdil R.A."/>
            <person name="Wang X.C."/>
            <person name="Zhang L."/>
        </authorList>
    </citation>
    <scope>NUCLEOTIDE SEQUENCE</scope>
    <source>
        <strain evidence="3">05753</strain>
    </source>
</reference>
<dbReference type="InterPro" id="IPR038696">
    <property type="entry name" value="IalB_sf"/>
</dbReference>
<keyword evidence="4" id="KW-1185">Reference proteome</keyword>
<comment type="caution">
    <text evidence="3">The sequence shown here is derived from an EMBL/GenBank/DDBJ whole genome shotgun (WGS) entry which is preliminary data.</text>
</comment>
<accession>A0ABT8STD6</accession>
<evidence type="ECO:0000256" key="1">
    <source>
        <dbReference type="SAM" id="MobiDB-lite"/>
    </source>
</evidence>
<feature type="compositionally biased region" description="Low complexity" evidence="1">
    <location>
        <begin position="39"/>
        <end position="73"/>
    </location>
</feature>
<protein>
    <submittedName>
        <fullName evidence="3">Invasion associated locus B family protein</fullName>
    </submittedName>
</protein>
<sequence length="215" mass="23018">MRLSRLRAAILAAMLPGFASFAAAQTPQPAPQPAPQSAPKPAQAQPAAKPAPAQPSQPAEKQAKPQPVAPQQPGTVRENHGAWSILCDKPAGATTEQCALMQNVIADDRPEVGLSVVVLKTADRKARILRILAPLGVLLKDGMELYVDNNNIGRAYFTRCFSEGCYVEVEIDDDLMRILRAGKNAVFALREAVDQDRVGIPIELSGFGEGYDALP</sequence>